<feature type="compositionally biased region" description="Low complexity" evidence="1">
    <location>
        <begin position="14"/>
        <end position="25"/>
    </location>
</feature>
<name>A0A7R9CLW6_TIMPO</name>
<evidence type="ECO:0000256" key="1">
    <source>
        <dbReference type="SAM" id="MobiDB-lite"/>
    </source>
</evidence>
<reference evidence="2" key="1">
    <citation type="submission" date="2020-11" db="EMBL/GenBank/DDBJ databases">
        <authorList>
            <person name="Tran Van P."/>
        </authorList>
    </citation>
    <scope>NUCLEOTIDE SEQUENCE</scope>
</reference>
<accession>A0A7R9CLW6</accession>
<feature type="compositionally biased region" description="Polar residues" evidence="1">
    <location>
        <begin position="26"/>
        <end position="52"/>
    </location>
</feature>
<feature type="region of interest" description="Disordered" evidence="1">
    <location>
        <begin position="14"/>
        <end position="58"/>
    </location>
</feature>
<proteinExistence type="predicted"/>
<gene>
    <name evidence="2" type="ORF">TPSB3V08_LOCUS1949</name>
</gene>
<sequence length="78" mass="9018">MKVKARCETWPFSFQQPTQQQHQSQRVGSSAEWSGSSDTNLQPHLKDSSSSCDLEEDHHGFHRHQNNIHYSDSFLHVP</sequence>
<evidence type="ECO:0000313" key="2">
    <source>
        <dbReference type="EMBL" id="CAD7398941.1"/>
    </source>
</evidence>
<dbReference type="AlphaFoldDB" id="A0A7R9CLW6"/>
<protein>
    <submittedName>
        <fullName evidence="2">Uncharacterized protein</fullName>
    </submittedName>
</protein>
<organism evidence="2">
    <name type="scientific">Timema poppense</name>
    <name type="common">Walking stick</name>
    <dbReference type="NCBI Taxonomy" id="170557"/>
    <lineage>
        <taxon>Eukaryota</taxon>
        <taxon>Metazoa</taxon>
        <taxon>Ecdysozoa</taxon>
        <taxon>Arthropoda</taxon>
        <taxon>Hexapoda</taxon>
        <taxon>Insecta</taxon>
        <taxon>Pterygota</taxon>
        <taxon>Neoptera</taxon>
        <taxon>Polyneoptera</taxon>
        <taxon>Phasmatodea</taxon>
        <taxon>Timematodea</taxon>
        <taxon>Timematoidea</taxon>
        <taxon>Timematidae</taxon>
        <taxon>Timema</taxon>
    </lineage>
</organism>
<dbReference type="EMBL" id="OD000710">
    <property type="protein sequence ID" value="CAD7398941.1"/>
    <property type="molecule type" value="Genomic_DNA"/>
</dbReference>